<dbReference type="RefSeq" id="WP_353541144.1">
    <property type="nucleotide sequence ID" value="NZ_BAABRN010000007.1"/>
</dbReference>
<accession>A0ABP9VBV7</accession>
<protein>
    <recommendedName>
        <fullName evidence="3">DUF3006 domain-containing protein</fullName>
    </recommendedName>
</protein>
<dbReference type="EMBL" id="BAABRN010000007">
    <property type="protein sequence ID" value="GAA5501172.1"/>
    <property type="molecule type" value="Genomic_DNA"/>
</dbReference>
<keyword evidence="2" id="KW-1185">Reference proteome</keyword>
<proteinExistence type="predicted"/>
<sequence length="88" mass="9518">MFGGLLVIDELDEDLGLAEVQDSQGRSFQLPAEWLPAAADGAAYRVEGRVEGQTGQLTFTPEAGGAQLLRERSKQTLLDFHDELGDEA</sequence>
<name>A0ABP9VBV7_9DEIO</name>
<comment type="caution">
    <text evidence="1">The sequence shown here is derived from an EMBL/GenBank/DDBJ whole genome shotgun (WGS) entry which is preliminary data.</text>
</comment>
<evidence type="ECO:0000313" key="1">
    <source>
        <dbReference type="EMBL" id="GAA5501172.1"/>
    </source>
</evidence>
<gene>
    <name evidence="1" type="ORF">Dxin01_00903</name>
</gene>
<organism evidence="1 2">
    <name type="scientific">Deinococcus xinjiangensis</name>
    <dbReference type="NCBI Taxonomy" id="457454"/>
    <lineage>
        <taxon>Bacteria</taxon>
        <taxon>Thermotogati</taxon>
        <taxon>Deinococcota</taxon>
        <taxon>Deinococci</taxon>
        <taxon>Deinococcales</taxon>
        <taxon>Deinococcaceae</taxon>
        <taxon>Deinococcus</taxon>
    </lineage>
</organism>
<evidence type="ECO:0008006" key="3">
    <source>
        <dbReference type="Google" id="ProtNLM"/>
    </source>
</evidence>
<reference evidence="1 2" key="1">
    <citation type="submission" date="2024-02" db="EMBL/GenBank/DDBJ databases">
        <title>Deinococcus xinjiangensis NBRC 107630.</title>
        <authorList>
            <person name="Ichikawa N."/>
            <person name="Katano-Makiyama Y."/>
            <person name="Hidaka K."/>
        </authorList>
    </citation>
    <scope>NUCLEOTIDE SEQUENCE [LARGE SCALE GENOMIC DNA]</scope>
    <source>
        <strain evidence="1 2">NBRC 107630</strain>
    </source>
</reference>
<dbReference type="Proteomes" id="UP001458946">
    <property type="component" value="Unassembled WGS sequence"/>
</dbReference>
<evidence type="ECO:0000313" key="2">
    <source>
        <dbReference type="Proteomes" id="UP001458946"/>
    </source>
</evidence>